<dbReference type="PANTHER" id="PTHR22142">
    <property type="match status" value="1"/>
</dbReference>
<evidence type="ECO:0000313" key="14">
    <source>
        <dbReference type="Proteomes" id="UP001595075"/>
    </source>
</evidence>
<dbReference type="Gene3D" id="3.30.160.430">
    <property type="match status" value="1"/>
</dbReference>
<dbReference type="SUPFAM" id="SSF143026">
    <property type="entry name" value="Kinetochore globular domain"/>
    <property type="match status" value="1"/>
</dbReference>
<evidence type="ECO:0000256" key="2">
    <source>
        <dbReference type="ARBA" id="ARBA00007804"/>
    </source>
</evidence>
<dbReference type="Pfam" id="PF08286">
    <property type="entry name" value="Spc24"/>
    <property type="match status" value="1"/>
</dbReference>
<comment type="similarity">
    <text evidence="2 11">Belongs to the SPC24 family.</text>
</comment>
<evidence type="ECO:0000256" key="8">
    <source>
        <dbReference type="ARBA" id="ARBA00023242"/>
    </source>
</evidence>
<dbReference type="Gene3D" id="1.10.287.1490">
    <property type="match status" value="1"/>
</dbReference>
<dbReference type="PANTHER" id="PTHR22142:SF2">
    <property type="entry name" value="KINETOCHORE PROTEIN SPC24"/>
    <property type="match status" value="1"/>
</dbReference>
<evidence type="ECO:0000256" key="10">
    <source>
        <dbReference type="ARBA" id="ARBA00023328"/>
    </source>
</evidence>
<evidence type="ECO:0000256" key="4">
    <source>
        <dbReference type="ARBA" id="ARBA00022618"/>
    </source>
</evidence>
<dbReference type="EMBL" id="JAZHXI010000020">
    <property type="protein sequence ID" value="KAL2060936.1"/>
    <property type="molecule type" value="Genomic_DNA"/>
</dbReference>
<evidence type="ECO:0000256" key="1">
    <source>
        <dbReference type="ARBA" id="ARBA00004267"/>
    </source>
</evidence>
<protein>
    <recommendedName>
        <fullName evidence="11">Kinetochore protein Spc24</fullName>
    </recommendedName>
</protein>
<keyword evidence="9 11" id="KW-0131">Cell cycle</keyword>
<feature type="coiled-coil region" evidence="12">
    <location>
        <begin position="96"/>
        <end position="123"/>
    </location>
</feature>
<evidence type="ECO:0000256" key="7">
    <source>
        <dbReference type="ARBA" id="ARBA00023054"/>
    </source>
</evidence>
<evidence type="ECO:0000313" key="13">
    <source>
        <dbReference type="EMBL" id="KAL2060936.1"/>
    </source>
</evidence>
<keyword evidence="5 11" id="KW-0498">Mitosis</keyword>
<keyword evidence="6 11" id="KW-0995">Kinetochore</keyword>
<comment type="subcellular location">
    <subcellularLocation>
        <location evidence="1">Cytoplasm</location>
        <location evidence="1">Cytoskeleton</location>
        <location evidence="1">Microtubule organizing center</location>
    </subcellularLocation>
    <subcellularLocation>
        <location evidence="11">Nucleus</location>
    </subcellularLocation>
    <subcellularLocation>
        <location evidence="11">Chromosome</location>
        <location evidence="11">Centromere</location>
        <location evidence="11">Kinetochore</location>
    </subcellularLocation>
</comment>
<proteinExistence type="inferred from homology"/>
<keyword evidence="3 11" id="KW-0158">Chromosome</keyword>
<evidence type="ECO:0000256" key="11">
    <source>
        <dbReference type="RuleBase" id="RU368011"/>
    </source>
</evidence>
<keyword evidence="7 12" id="KW-0175">Coiled coil</keyword>
<evidence type="ECO:0000256" key="5">
    <source>
        <dbReference type="ARBA" id="ARBA00022776"/>
    </source>
</evidence>
<dbReference type="InterPro" id="IPR013252">
    <property type="entry name" value="Ndc80_Spc24"/>
</dbReference>
<gene>
    <name evidence="13" type="ORF">VTL71DRAFT_8988</name>
</gene>
<name>A0ABR4BUQ1_9HELO</name>
<organism evidence="13 14">
    <name type="scientific">Oculimacula yallundae</name>
    <dbReference type="NCBI Taxonomy" id="86028"/>
    <lineage>
        <taxon>Eukaryota</taxon>
        <taxon>Fungi</taxon>
        <taxon>Dikarya</taxon>
        <taxon>Ascomycota</taxon>
        <taxon>Pezizomycotina</taxon>
        <taxon>Leotiomycetes</taxon>
        <taxon>Helotiales</taxon>
        <taxon>Ploettnerulaceae</taxon>
        <taxon>Oculimacula</taxon>
    </lineage>
</organism>
<dbReference type="CDD" id="cd11565">
    <property type="entry name" value="RWD_Spc24"/>
    <property type="match status" value="1"/>
</dbReference>
<keyword evidence="8 11" id="KW-0539">Nucleus</keyword>
<dbReference type="InterPro" id="IPR038066">
    <property type="entry name" value="Spc24_Fungi_globular_sf"/>
</dbReference>
<evidence type="ECO:0000256" key="9">
    <source>
        <dbReference type="ARBA" id="ARBA00023306"/>
    </source>
</evidence>
<comment type="function">
    <text evidence="11">Acts as a component of the essential kinetochore-associated NDC80 complex, which is required for chromosome segregation and spindle checkpoint activity.</text>
</comment>
<comment type="caution">
    <text evidence="13">The sequence shown here is derived from an EMBL/GenBank/DDBJ whole genome shotgun (WGS) entry which is preliminary data.</text>
</comment>
<comment type="subunit">
    <text evidence="11">Component of the NDC80 complex.</text>
</comment>
<dbReference type="Proteomes" id="UP001595075">
    <property type="component" value="Unassembled WGS sequence"/>
</dbReference>
<keyword evidence="14" id="KW-1185">Reference proteome</keyword>
<evidence type="ECO:0000256" key="12">
    <source>
        <dbReference type="SAM" id="Coils"/>
    </source>
</evidence>
<keyword evidence="4 11" id="KW-0132">Cell division</keyword>
<reference evidence="13 14" key="1">
    <citation type="journal article" date="2024" name="Commun. Biol.">
        <title>Comparative genomic analysis of thermophilic fungi reveals convergent evolutionary adaptations and gene losses.</title>
        <authorList>
            <person name="Steindorff A.S."/>
            <person name="Aguilar-Pontes M.V."/>
            <person name="Robinson A.J."/>
            <person name="Andreopoulos B."/>
            <person name="LaButti K."/>
            <person name="Kuo A."/>
            <person name="Mondo S."/>
            <person name="Riley R."/>
            <person name="Otillar R."/>
            <person name="Haridas S."/>
            <person name="Lipzen A."/>
            <person name="Grimwood J."/>
            <person name="Schmutz J."/>
            <person name="Clum A."/>
            <person name="Reid I.D."/>
            <person name="Moisan M.C."/>
            <person name="Butler G."/>
            <person name="Nguyen T.T.M."/>
            <person name="Dewar K."/>
            <person name="Conant G."/>
            <person name="Drula E."/>
            <person name="Henrissat B."/>
            <person name="Hansel C."/>
            <person name="Singer S."/>
            <person name="Hutchinson M.I."/>
            <person name="de Vries R.P."/>
            <person name="Natvig D.O."/>
            <person name="Powell A.J."/>
            <person name="Tsang A."/>
            <person name="Grigoriev I.V."/>
        </authorList>
    </citation>
    <scope>NUCLEOTIDE SEQUENCE [LARGE SCALE GENOMIC DNA]</scope>
    <source>
        <strain evidence="13 14">CBS 494.80</strain>
    </source>
</reference>
<evidence type="ECO:0000256" key="3">
    <source>
        <dbReference type="ARBA" id="ARBA00022454"/>
    </source>
</evidence>
<sequence length="201" mass="22402">MLLDEDPTTLIRHTIENFNIQPDKHAVSRVNESLSTLQQARDLRVREAESALKKLSRTLTTLNNHHAETLSAHSTTAHASEIATLDTQKFRIAKTASDVEIESERLSSQLADLQARLQELEMQGVEGGRGSVNGGAGTINDEMALTLKVYRGLGIDIEREEEGGEYTKAIIRNGRVGDVNIVNVDGKFSRFFYANYFWSQL</sequence>
<evidence type="ECO:0000256" key="6">
    <source>
        <dbReference type="ARBA" id="ARBA00022838"/>
    </source>
</evidence>
<keyword evidence="10 11" id="KW-0137">Centromere</keyword>
<accession>A0ABR4BUQ1</accession>